<gene>
    <name evidence="2" type="primary">copA_5</name>
    <name evidence="3" type="synonym">copA_4</name>
    <name evidence="2" type="ORF">CM83_31752</name>
    <name evidence="3" type="ORF">CM83_31755</name>
    <name evidence="4" type="ORF">g.15983</name>
</gene>
<evidence type="ECO:0000256" key="1">
    <source>
        <dbReference type="SAM" id="MobiDB-lite"/>
    </source>
</evidence>
<feature type="region of interest" description="Disordered" evidence="1">
    <location>
        <begin position="1"/>
        <end position="26"/>
    </location>
</feature>
<dbReference type="AlphaFoldDB" id="A0A0A9ZHL0"/>
<proteinExistence type="predicted"/>
<reference evidence="4" key="3">
    <citation type="journal article" date="2016" name="Gigascience">
        <title>De novo construction of an expanded transcriptome assembly for the western tarnished plant bug, Lygus hesperus.</title>
        <authorList>
            <person name="Tassone E.E."/>
            <person name="Geib S.M."/>
            <person name="Hall B."/>
            <person name="Fabrick J.A."/>
            <person name="Brent C.S."/>
            <person name="Hull J.J."/>
        </authorList>
    </citation>
    <scope>NUCLEOTIDE SEQUENCE</scope>
</reference>
<sequence length="102" mass="11068">MSFSNDNDSNNIRTKNSKAEEKVKVAKSPPAAAVKAAATFIKTTLVGKRGDKESASSSSSKHVRKERNAIPVLGSAYAACPYYLHSIEYILGHQLPFVSKQK</sequence>
<evidence type="ECO:0000313" key="2">
    <source>
        <dbReference type="EMBL" id="JAG41815.1"/>
    </source>
</evidence>
<dbReference type="EMBL" id="GBHO01001788">
    <property type="protein sequence ID" value="JAG41816.1"/>
    <property type="molecule type" value="Transcribed_RNA"/>
</dbReference>
<organism evidence="2">
    <name type="scientific">Lygus hesperus</name>
    <name type="common">Western plant bug</name>
    <dbReference type="NCBI Taxonomy" id="30085"/>
    <lineage>
        <taxon>Eukaryota</taxon>
        <taxon>Metazoa</taxon>
        <taxon>Ecdysozoa</taxon>
        <taxon>Arthropoda</taxon>
        <taxon>Hexapoda</taxon>
        <taxon>Insecta</taxon>
        <taxon>Pterygota</taxon>
        <taxon>Neoptera</taxon>
        <taxon>Paraneoptera</taxon>
        <taxon>Hemiptera</taxon>
        <taxon>Heteroptera</taxon>
        <taxon>Panheteroptera</taxon>
        <taxon>Cimicomorpha</taxon>
        <taxon>Miridae</taxon>
        <taxon>Mirini</taxon>
        <taxon>Lygus</taxon>
    </lineage>
</organism>
<reference evidence="2" key="1">
    <citation type="journal article" date="2014" name="PLoS ONE">
        <title>Transcriptome-Based Identification of ABC Transporters in the Western Tarnished Plant Bug Lygus hesperus.</title>
        <authorList>
            <person name="Hull J.J."/>
            <person name="Chaney K."/>
            <person name="Geib S.M."/>
            <person name="Fabrick J.A."/>
            <person name="Brent C.S."/>
            <person name="Walsh D."/>
            <person name="Lavine L.C."/>
        </authorList>
    </citation>
    <scope>NUCLEOTIDE SEQUENCE</scope>
</reference>
<dbReference type="EMBL" id="GDHC01002153">
    <property type="protein sequence ID" value="JAQ16476.1"/>
    <property type="molecule type" value="Transcribed_RNA"/>
</dbReference>
<protein>
    <submittedName>
        <fullName evidence="2">Copper-exporting P-type ATPase A</fullName>
    </submittedName>
</protein>
<accession>A0A0A9ZHL0</accession>
<feature type="compositionally biased region" description="Polar residues" evidence="1">
    <location>
        <begin position="1"/>
        <end position="14"/>
    </location>
</feature>
<name>A0A0A9ZHL0_LYGHE</name>
<reference evidence="2" key="2">
    <citation type="submission" date="2014-07" db="EMBL/GenBank/DDBJ databases">
        <authorList>
            <person name="Hull J."/>
        </authorList>
    </citation>
    <scope>NUCLEOTIDE SEQUENCE</scope>
</reference>
<evidence type="ECO:0000313" key="3">
    <source>
        <dbReference type="EMBL" id="JAG41816.1"/>
    </source>
</evidence>
<evidence type="ECO:0000313" key="4">
    <source>
        <dbReference type="EMBL" id="JAQ16476.1"/>
    </source>
</evidence>
<dbReference type="EMBL" id="GBHO01001789">
    <property type="protein sequence ID" value="JAG41815.1"/>
    <property type="molecule type" value="Transcribed_RNA"/>
</dbReference>